<evidence type="ECO:0000313" key="3">
    <source>
        <dbReference type="EMBL" id="BAV35074.1"/>
    </source>
</evidence>
<feature type="region of interest" description="Disordered" evidence="1">
    <location>
        <begin position="97"/>
        <end position="148"/>
    </location>
</feature>
<evidence type="ECO:0000313" key="4">
    <source>
        <dbReference type="Proteomes" id="UP000243180"/>
    </source>
</evidence>
<sequence length="148" mass="15460">MKPATVFLILGLTATPLLAGAQDLTSLEKMRQTAAQGNADAQLEMGILYEFGYNMPKNNVTALAWYLRAVEQGSALAARRRDQIMAGMKPEEIEAAQKISLELAAQAPPATTPPPAAEPAPVPAEPAPAPEAPLAGPPNLDTPPPSTP</sequence>
<dbReference type="EMBL" id="AP014879">
    <property type="protein sequence ID" value="BAV35074.1"/>
    <property type="molecule type" value="Genomic_DNA"/>
</dbReference>
<evidence type="ECO:0000256" key="1">
    <source>
        <dbReference type="SAM" id="MobiDB-lite"/>
    </source>
</evidence>
<proteinExistence type="predicted"/>
<feature type="signal peptide" evidence="2">
    <location>
        <begin position="1"/>
        <end position="19"/>
    </location>
</feature>
<organism evidence="3 4">
    <name type="scientific">Sulfuricaulis limicola</name>
    <dbReference type="NCBI Taxonomy" id="1620215"/>
    <lineage>
        <taxon>Bacteria</taxon>
        <taxon>Pseudomonadati</taxon>
        <taxon>Pseudomonadota</taxon>
        <taxon>Gammaproteobacteria</taxon>
        <taxon>Acidiferrobacterales</taxon>
        <taxon>Acidiferrobacteraceae</taxon>
        <taxon>Sulfuricaulis</taxon>
    </lineage>
</organism>
<keyword evidence="4" id="KW-1185">Reference proteome</keyword>
<feature type="compositionally biased region" description="Pro residues" evidence="1">
    <location>
        <begin position="110"/>
        <end position="131"/>
    </location>
</feature>
<dbReference type="AlphaFoldDB" id="A0A1B4XJU4"/>
<reference evidence="3 4" key="1">
    <citation type="submission" date="2015-05" db="EMBL/GenBank/DDBJ databases">
        <title>Complete genome sequence of a sulfur-oxidizing gammaproteobacterium strain HA5.</title>
        <authorList>
            <person name="Miura A."/>
            <person name="Kojima H."/>
            <person name="Fukui M."/>
        </authorList>
    </citation>
    <scope>NUCLEOTIDE SEQUENCE [LARGE SCALE GENOMIC DNA]</scope>
    <source>
        <strain evidence="3 4">HA5</strain>
    </source>
</reference>
<dbReference type="Gene3D" id="1.25.40.10">
    <property type="entry name" value="Tetratricopeptide repeat domain"/>
    <property type="match status" value="1"/>
</dbReference>
<evidence type="ECO:0000256" key="2">
    <source>
        <dbReference type="SAM" id="SignalP"/>
    </source>
</evidence>
<accession>A0A1B4XJU4</accession>
<dbReference type="OrthoDB" id="6114904at2"/>
<dbReference type="SMART" id="SM00671">
    <property type="entry name" value="SEL1"/>
    <property type="match status" value="1"/>
</dbReference>
<protein>
    <recommendedName>
        <fullName evidence="5">Sel1 repeat family protein</fullName>
    </recommendedName>
</protein>
<name>A0A1B4XJU4_9GAMM</name>
<dbReference type="Pfam" id="PF08238">
    <property type="entry name" value="Sel1"/>
    <property type="match status" value="1"/>
</dbReference>
<evidence type="ECO:0008006" key="5">
    <source>
        <dbReference type="Google" id="ProtNLM"/>
    </source>
</evidence>
<feature type="chain" id="PRO_5008572508" description="Sel1 repeat family protein" evidence="2">
    <location>
        <begin position="20"/>
        <end position="148"/>
    </location>
</feature>
<dbReference type="InterPro" id="IPR006597">
    <property type="entry name" value="Sel1-like"/>
</dbReference>
<dbReference type="InterPro" id="IPR011990">
    <property type="entry name" value="TPR-like_helical_dom_sf"/>
</dbReference>
<dbReference type="RefSeq" id="WP_096361757.1">
    <property type="nucleotide sequence ID" value="NZ_AP014879.1"/>
</dbReference>
<gene>
    <name evidence="3" type="ORF">SCL_2797</name>
</gene>
<dbReference type="InParanoid" id="A0A1B4XJU4"/>
<dbReference type="KEGG" id="slim:SCL_2797"/>
<keyword evidence="2" id="KW-0732">Signal</keyword>
<dbReference type="SUPFAM" id="SSF81901">
    <property type="entry name" value="HCP-like"/>
    <property type="match status" value="1"/>
</dbReference>
<dbReference type="Proteomes" id="UP000243180">
    <property type="component" value="Chromosome"/>
</dbReference>